<name>A0A1I7M5M3_9BURK</name>
<dbReference type="RefSeq" id="WP_093561281.1">
    <property type="nucleotide sequence ID" value="NZ_FPBO01000061.1"/>
</dbReference>
<dbReference type="GO" id="GO:0016747">
    <property type="term" value="F:acyltransferase activity, transferring groups other than amino-acyl groups"/>
    <property type="evidence" value="ECO:0007669"/>
    <property type="project" value="InterPro"/>
</dbReference>
<evidence type="ECO:0000313" key="2">
    <source>
        <dbReference type="EMBL" id="SFV17241.1"/>
    </source>
</evidence>
<dbReference type="InterPro" id="IPR013653">
    <property type="entry name" value="GCN5-like_dom"/>
</dbReference>
<dbReference type="EMBL" id="FPBO01000061">
    <property type="protein sequence ID" value="SFV17241.1"/>
    <property type="molecule type" value="Genomic_DNA"/>
</dbReference>
<dbReference type="Proteomes" id="UP000199391">
    <property type="component" value="Unassembled WGS sequence"/>
</dbReference>
<organism evidence="2 3">
    <name type="scientific">Pseudoduganella namucuonensis</name>
    <dbReference type="NCBI Taxonomy" id="1035707"/>
    <lineage>
        <taxon>Bacteria</taxon>
        <taxon>Pseudomonadati</taxon>
        <taxon>Pseudomonadota</taxon>
        <taxon>Betaproteobacteria</taxon>
        <taxon>Burkholderiales</taxon>
        <taxon>Oxalobacteraceae</taxon>
        <taxon>Telluria group</taxon>
        <taxon>Pseudoduganella</taxon>
    </lineage>
</organism>
<evidence type="ECO:0000313" key="3">
    <source>
        <dbReference type="Proteomes" id="UP000199391"/>
    </source>
</evidence>
<feature type="domain" description="N-acetyltransferase" evidence="1">
    <location>
        <begin position="97"/>
        <end position="224"/>
    </location>
</feature>
<dbReference type="InterPro" id="IPR000182">
    <property type="entry name" value="GNAT_dom"/>
</dbReference>
<reference evidence="3" key="1">
    <citation type="submission" date="2016-10" db="EMBL/GenBank/DDBJ databases">
        <authorList>
            <person name="Varghese N."/>
            <person name="Submissions S."/>
        </authorList>
    </citation>
    <scope>NUCLEOTIDE SEQUENCE [LARGE SCALE GENOMIC DNA]</scope>
    <source>
        <strain evidence="3">CGMCC 1.11014</strain>
    </source>
</reference>
<evidence type="ECO:0000259" key="1">
    <source>
        <dbReference type="PROSITE" id="PS51186"/>
    </source>
</evidence>
<dbReference type="Pfam" id="PF08445">
    <property type="entry name" value="FR47"/>
    <property type="match status" value="1"/>
</dbReference>
<keyword evidence="3" id="KW-1185">Reference proteome</keyword>
<accession>A0A1I7M5M3</accession>
<dbReference type="SUPFAM" id="SSF55729">
    <property type="entry name" value="Acyl-CoA N-acyltransferases (Nat)"/>
    <property type="match status" value="1"/>
</dbReference>
<dbReference type="InterPro" id="IPR016181">
    <property type="entry name" value="Acyl_CoA_acyltransferase"/>
</dbReference>
<dbReference type="STRING" id="1035707.SAMN05216552_106115"/>
<dbReference type="PROSITE" id="PS51186">
    <property type="entry name" value="GNAT"/>
    <property type="match status" value="1"/>
</dbReference>
<dbReference type="AlphaFoldDB" id="A0A1I7M5M3"/>
<proteinExistence type="predicted"/>
<protein>
    <submittedName>
        <fullName evidence="2">FR47-like protein</fullName>
    </submittedName>
</protein>
<dbReference type="Gene3D" id="3.40.630.30">
    <property type="match status" value="1"/>
</dbReference>
<dbReference type="OrthoDB" id="9796919at2"/>
<sequence length="224" mass="24527">MTELDNPIWSALTSAHSGMARLNGLAARYPREVSPLAGLREPTARALADLRAMAEPNEELWLLSDGPLDLPAGWKPLRARHIDQMVSTEPRPVAPDAQLLVLGPVDVPEMAALVELTKPGPFQPRTIEMGRYLGVRGADGGLAAMCGQRMNLERHREISAVCTHPDARGAGHSRKLMLALMARIRAEGKTPFLHVKTENGAKIVYEKLGFQVRREIYFSVIAAV</sequence>
<dbReference type="CDD" id="cd04301">
    <property type="entry name" value="NAT_SF"/>
    <property type="match status" value="1"/>
</dbReference>
<gene>
    <name evidence="2" type="ORF">SAMN05216552_106115</name>
</gene>